<proteinExistence type="predicted"/>
<feature type="transmembrane region" description="Helical" evidence="1">
    <location>
        <begin position="41"/>
        <end position="68"/>
    </location>
</feature>
<gene>
    <name evidence="2" type="ORF">ANN_20742</name>
</gene>
<keyword evidence="1" id="KW-0472">Membrane</keyword>
<evidence type="ECO:0000256" key="1">
    <source>
        <dbReference type="SAM" id="Phobius"/>
    </source>
</evidence>
<sequence>MAGLCESGNEPPGSLKVIIDGCNATLNSHLFSLVALRSLPYIITLAAIVICWCMFSAIVTMTAAAFIASPSSEPDELEFEVSSSI</sequence>
<comment type="caution">
    <text evidence="2">The sequence shown here is derived from an EMBL/GenBank/DDBJ whole genome shotgun (WGS) entry which is preliminary data.</text>
</comment>
<protein>
    <submittedName>
        <fullName evidence="2">Uncharacterized protein</fullName>
    </submittedName>
</protein>
<organism evidence="2 3">
    <name type="scientific">Periplaneta americana</name>
    <name type="common">American cockroach</name>
    <name type="synonym">Blatta americana</name>
    <dbReference type="NCBI Taxonomy" id="6978"/>
    <lineage>
        <taxon>Eukaryota</taxon>
        <taxon>Metazoa</taxon>
        <taxon>Ecdysozoa</taxon>
        <taxon>Arthropoda</taxon>
        <taxon>Hexapoda</taxon>
        <taxon>Insecta</taxon>
        <taxon>Pterygota</taxon>
        <taxon>Neoptera</taxon>
        <taxon>Polyneoptera</taxon>
        <taxon>Dictyoptera</taxon>
        <taxon>Blattodea</taxon>
        <taxon>Blattoidea</taxon>
        <taxon>Blattidae</taxon>
        <taxon>Blattinae</taxon>
        <taxon>Periplaneta</taxon>
    </lineage>
</organism>
<evidence type="ECO:0000313" key="2">
    <source>
        <dbReference type="EMBL" id="KAJ4432126.1"/>
    </source>
</evidence>
<accession>A0ABQ8SEJ6</accession>
<dbReference type="EMBL" id="JAJSOF020000029">
    <property type="protein sequence ID" value="KAJ4432126.1"/>
    <property type="molecule type" value="Genomic_DNA"/>
</dbReference>
<keyword evidence="1" id="KW-1133">Transmembrane helix</keyword>
<dbReference type="Proteomes" id="UP001148838">
    <property type="component" value="Unassembled WGS sequence"/>
</dbReference>
<reference evidence="2 3" key="1">
    <citation type="journal article" date="2022" name="Allergy">
        <title>Genome assembly and annotation of Periplaneta americana reveal a comprehensive cockroach allergen profile.</title>
        <authorList>
            <person name="Wang L."/>
            <person name="Xiong Q."/>
            <person name="Saelim N."/>
            <person name="Wang L."/>
            <person name="Nong W."/>
            <person name="Wan A.T."/>
            <person name="Shi M."/>
            <person name="Liu X."/>
            <person name="Cao Q."/>
            <person name="Hui J.H.L."/>
            <person name="Sookrung N."/>
            <person name="Leung T.F."/>
            <person name="Tungtrongchitr A."/>
            <person name="Tsui S.K.W."/>
        </authorList>
    </citation>
    <scope>NUCLEOTIDE SEQUENCE [LARGE SCALE GENOMIC DNA]</scope>
    <source>
        <strain evidence="2">PWHHKU_190912</strain>
    </source>
</reference>
<name>A0ABQ8SEJ6_PERAM</name>
<keyword evidence="1" id="KW-0812">Transmembrane</keyword>
<keyword evidence="3" id="KW-1185">Reference proteome</keyword>
<evidence type="ECO:0000313" key="3">
    <source>
        <dbReference type="Proteomes" id="UP001148838"/>
    </source>
</evidence>